<dbReference type="RefSeq" id="WP_055028352.1">
    <property type="nucleotide sequence ID" value="NZ_CP035689.1"/>
</dbReference>
<dbReference type="SUPFAM" id="SSF57825">
    <property type="entry name" value="Aspartate carbamoyltransferase, Regulatory-chain, C-terminal domain"/>
    <property type="match status" value="1"/>
</dbReference>
<reference evidence="2 3" key="1">
    <citation type="journal article" date="2015" name="Genome Biol. Evol.">
        <title>The Dynamics of Genetic Interactions between Vibrio metoecus and Vibrio cholerae, Two Close Relatives Co-Occurring in the Environment.</title>
        <authorList>
            <person name="Orata F.D."/>
            <person name="Kirchberger P.C."/>
            <person name="Meheust R."/>
            <person name="Barlow E.J."/>
            <person name="Tarr C.L."/>
            <person name="Boucher Y."/>
        </authorList>
    </citation>
    <scope>NUCLEOTIDE SEQUENCE [LARGE SCALE GENOMIC DNA]</scope>
    <source>
        <strain evidence="2 3">08-2459</strain>
    </source>
</reference>
<dbReference type="PATRIC" id="fig|1481663.8.peg.3345"/>
<evidence type="ECO:0000313" key="2">
    <source>
        <dbReference type="EMBL" id="KQA22639.1"/>
    </source>
</evidence>
<dbReference type="InterPro" id="IPR036792">
    <property type="entry name" value="Asp_carbatrfase_reg_C_sf"/>
</dbReference>
<evidence type="ECO:0000313" key="3">
    <source>
        <dbReference type="Proteomes" id="UP000053724"/>
    </source>
</evidence>
<dbReference type="AlphaFoldDB" id="A0A0Q0JNC8"/>
<protein>
    <submittedName>
        <fullName evidence="2">Uncharacterized protein</fullName>
    </submittedName>
</protein>
<sequence length="65" mass="7237">MSKCPNQQCHSESFEAVKADISGVKYPMMFIQCSECETVVGVEPTYYVPQMLQDLAKALDIPPLP</sequence>
<dbReference type="EMBL" id="LCUF01000030">
    <property type="protein sequence ID" value="KQA22639.1"/>
    <property type="molecule type" value="Genomic_DNA"/>
</dbReference>
<gene>
    <name evidence="2" type="ORF">AAY55_16335</name>
</gene>
<comment type="caution">
    <text evidence="2">The sequence shown here is derived from an EMBL/GenBank/DDBJ whole genome shotgun (WGS) entry which is preliminary data.</text>
</comment>
<organism evidence="2 3">
    <name type="scientific">Vibrio metoecus</name>
    <dbReference type="NCBI Taxonomy" id="1481663"/>
    <lineage>
        <taxon>Bacteria</taxon>
        <taxon>Pseudomonadati</taxon>
        <taxon>Pseudomonadota</taxon>
        <taxon>Gammaproteobacteria</taxon>
        <taxon>Vibrionales</taxon>
        <taxon>Vibrionaceae</taxon>
        <taxon>Vibrio</taxon>
    </lineage>
</organism>
<name>A0A0Q0JNC8_VIBMT</name>
<evidence type="ECO:0000256" key="1">
    <source>
        <dbReference type="ARBA" id="ARBA00022975"/>
    </source>
</evidence>
<keyword evidence="1" id="KW-0665">Pyrimidine biosynthesis</keyword>
<proteinExistence type="predicted"/>
<dbReference type="Proteomes" id="UP000053724">
    <property type="component" value="Unassembled WGS sequence"/>
</dbReference>
<dbReference type="GO" id="GO:0006221">
    <property type="term" value="P:pyrimidine nucleotide biosynthetic process"/>
    <property type="evidence" value="ECO:0007669"/>
    <property type="project" value="UniProtKB-KW"/>
</dbReference>
<accession>A0A0Q0JNC8</accession>